<protein>
    <submittedName>
        <fullName evidence="1">COP1-interacting protein 4</fullName>
    </submittedName>
</protein>
<evidence type="ECO:0000313" key="2">
    <source>
        <dbReference type="Proteomes" id="UP001164539"/>
    </source>
</evidence>
<proteinExistence type="predicted"/>
<gene>
    <name evidence="1" type="ORF">OWV82_017046</name>
</gene>
<name>A0ACC1XHG2_MELAZ</name>
<evidence type="ECO:0000313" key="1">
    <source>
        <dbReference type="EMBL" id="KAJ4710946.1"/>
    </source>
</evidence>
<dbReference type="Proteomes" id="UP001164539">
    <property type="component" value="Chromosome 9"/>
</dbReference>
<sequence>MENTSSALDSGGTTPCNAVFIDTSLDTHLALIVSESDTVSDLKKKIMHEHPLCFPNVGGINIHALKVKRKGYFYHLSDSMFVKSAFDGISKSWFLSVDASSLEEQTGNQRPDGVNLLPYGPARKRSNSDDSFLPLVLRDQNAKQKPAADHNADGNCSISSIETNNNSVPELQEKNDLCCKEYEDPLRDTKFKEDSSRIMTSDVQVDLSLEGSSKNASVVKRRLRTKNRREDEVHDCALKEDNALAHVSDKDSSQQDNLVPDKTLLSEGRGRVVTLSMEIDEPHRISSSDANRRPGSEIQMIDILNEGTAVPGKHTDIDVTYDFQNVLVKDQCNALLEEASPGPVVKKKQKTGGNDDNGNSSKDSRVLICDSTKKTSEPGILTSQCSLGDKQKDTNATLDHVSTELLKENHLLITSSNSGKRKRKKKSSRSTSQVVAPSAKDDRGESCLDTVGVKSLEGEPDAAVLPRQSVQSAMASEPISVKENCCALVQEAGENNKVGHSFDVDTTNIDAVNVKNKNNSPEVAAVSAVERVGVSEDLHTIAAEGNSPLAVQEANNLNSDMGVSRNENVIVNDDQKFGSHQTAEVAEERELSQNNDANAMPSRCTTSNWDEINVNSKVDVISDLFDAKANVTPLKSSKKRKKSKKTRDPVTSAAEHTTCSVVDISYEPAHKDISSDKSRIEESIFSTVVGKEVSKTIADTSNLATDRETNNVIQNVLESLQDISKNSWKAENRDEKSRKKTKRKRNSASKSLPNMQTEDDDGSCKNATPSVTDVMEVEVDASSKLTKKTKLVKTSSNHQLNRSNREPENSIAGIEANPEGNGEGMAIQILHGNLPKSGSSDGAYNCAEVSCESDRTIVNDNFVPSQHKPDIVVSDEMLVDKFHENQGNGGKTEGFASSTAEKQRSLSMGDADSLKLQAKTNLPKVSGIGKRAPPSNKSDKLNEKPEEATRDNAVSASGMHIHSNKNKKTIAASSSSLESSKMSLPKSKRGNRHQSNMEVRKVSNNNANGEVVDGLKSKKSLLATSGAIFKDDSDGSSDEDSVDDSENSTRTPSDDSLSSDYSDGGSTAQQNGSYRSERKESVRRNINKSQSHVKLNTILRSSSRYKAAKLTASQLQDTESQPDEFVPDSQANL</sequence>
<keyword evidence="2" id="KW-1185">Reference proteome</keyword>
<accession>A0ACC1XHG2</accession>
<reference evidence="1 2" key="1">
    <citation type="journal article" date="2023" name="Science">
        <title>Complex scaffold remodeling in plant triterpene biosynthesis.</title>
        <authorList>
            <person name="De La Pena R."/>
            <person name="Hodgson H."/>
            <person name="Liu J.C."/>
            <person name="Stephenson M.J."/>
            <person name="Martin A.C."/>
            <person name="Owen C."/>
            <person name="Harkess A."/>
            <person name="Leebens-Mack J."/>
            <person name="Jimenez L.E."/>
            <person name="Osbourn A."/>
            <person name="Sattely E.S."/>
        </authorList>
    </citation>
    <scope>NUCLEOTIDE SEQUENCE [LARGE SCALE GENOMIC DNA]</scope>
    <source>
        <strain evidence="2">cv. JPN11</strain>
        <tissue evidence="1">Leaf</tissue>
    </source>
</reference>
<organism evidence="1 2">
    <name type="scientific">Melia azedarach</name>
    <name type="common">Chinaberry tree</name>
    <dbReference type="NCBI Taxonomy" id="155640"/>
    <lineage>
        <taxon>Eukaryota</taxon>
        <taxon>Viridiplantae</taxon>
        <taxon>Streptophyta</taxon>
        <taxon>Embryophyta</taxon>
        <taxon>Tracheophyta</taxon>
        <taxon>Spermatophyta</taxon>
        <taxon>Magnoliopsida</taxon>
        <taxon>eudicotyledons</taxon>
        <taxon>Gunneridae</taxon>
        <taxon>Pentapetalae</taxon>
        <taxon>rosids</taxon>
        <taxon>malvids</taxon>
        <taxon>Sapindales</taxon>
        <taxon>Meliaceae</taxon>
        <taxon>Melia</taxon>
    </lineage>
</organism>
<comment type="caution">
    <text evidence="1">The sequence shown here is derived from an EMBL/GenBank/DDBJ whole genome shotgun (WGS) entry which is preliminary data.</text>
</comment>
<dbReference type="EMBL" id="CM051402">
    <property type="protein sequence ID" value="KAJ4710946.1"/>
    <property type="molecule type" value="Genomic_DNA"/>
</dbReference>